<dbReference type="GO" id="GO:0009986">
    <property type="term" value="C:cell surface"/>
    <property type="evidence" value="ECO:0007669"/>
    <property type="project" value="UniProtKB-SubCell"/>
</dbReference>
<dbReference type="Proteomes" id="UP000198711">
    <property type="component" value="Unassembled WGS sequence"/>
</dbReference>
<feature type="binding site" evidence="14">
    <location>
        <position position="391"/>
    </location>
    <ligand>
        <name>substrate</name>
    </ligand>
</feature>
<feature type="binding site" evidence="12 15">
    <location>
        <position position="242"/>
    </location>
    <ligand>
        <name>Mg(2+)</name>
        <dbReference type="ChEBI" id="CHEBI:18420"/>
    </ligand>
</feature>
<evidence type="ECO:0000256" key="8">
    <source>
        <dbReference type="ARBA" id="ARBA00022842"/>
    </source>
</evidence>
<dbReference type="FunFam" id="3.20.20.120:FF:000001">
    <property type="entry name" value="Enolase"/>
    <property type="match status" value="1"/>
</dbReference>
<dbReference type="Gene3D" id="3.20.20.120">
    <property type="entry name" value="Enolase-like C-terminal domain"/>
    <property type="match status" value="1"/>
</dbReference>
<feature type="binding site" evidence="14">
    <location>
        <position position="315"/>
    </location>
    <ligand>
        <name>substrate</name>
    </ligand>
</feature>
<dbReference type="SUPFAM" id="SSF51604">
    <property type="entry name" value="Enolase C-terminal domain-like"/>
    <property type="match status" value="1"/>
</dbReference>
<evidence type="ECO:0000256" key="6">
    <source>
        <dbReference type="ARBA" id="ARBA00022525"/>
    </source>
</evidence>
<feature type="binding site" evidence="12">
    <location>
        <position position="370"/>
    </location>
    <ligand>
        <name>(2R)-2-phosphoglycerate</name>
        <dbReference type="ChEBI" id="CHEBI:58289"/>
    </ligand>
</feature>
<evidence type="ECO:0000256" key="14">
    <source>
        <dbReference type="PIRSR" id="PIRSR001400-2"/>
    </source>
</evidence>
<evidence type="ECO:0000313" key="18">
    <source>
        <dbReference type="EMBL" id="SDX09358.1"/>
    </source>
</evidence>
<feature type="binding site" evidence="14">
    <location>
        <position position="155"/>
    </location>
    <ligand>
        <name>substrate</name>
    </ligand>
</feature>
<evidence type="ECO:0000256" key="11">
    <source>
        <dbReference type="ARBA" id="ARBA00045763"/>
    </source>
</evidence>
<evidence type="ECO:0000256" key="7">
    <source>
        <dbReference type="ARBA" id="ARBA00022723"/>
    </source>
</evidence>
<feature type="active site" description="Proton donor" evidence="12 13">
    <location>
        <position position="205"/>
    </location>
</feature>
<evidence type="ECO:0000256" key="3">
    <source>
        <dbReference type="ARBA" id="ARBA00012058"/>
    </source>
</evidence>
<dbReference type="FunFam" id="3.30.390.10:FF:000001">
    <property type="entry name" value="Enolase"/>
    <property type="match status" value="1"/>
</dbReference>
<comment type="pathway">
    <text evidence="1 12">Carbohydrate degradation; glycolysis; pyruvate from D-glyceraldehyde 3-phosphate: step 4/5.</text>
</comment>
<dbReference type="GO" id="GO:0000015">
    <property type="term" value="C:phosphopyruvate hydratase complex"/>
    <property type="evidence" value="ECO:0007669"/>
    <property type="project" value="InterPro"/>
</dbReference>
<dbReference type="GO" id="GO:0004634">
    <property type="term" value="F:phosphopyruvate hydratase activity"/>
    <property type="evidence" value="ECO:0007669"/>
    <property type="project" value="UniProtKB-UniRule"/>
</dbReference>
<dbReference type="Pfam" id="PF00113">
    <property type="entry name" value="Enolase_C"/>
    <property type="match status" value="1"/>
</dbReference>
<keyword evidence="7 12" id="KW-0479">Metal-binding</keyword>
<feature type="binding site" evidence="14">
    <location>
        <begin position="367"/>
        <end position="370"/>
    </location>
    <ligand>
        <name>substrate</name>
    </ligand>
</feature>
<feature type="binding site" evidence="12">
    <location>
        <position position="391"/>
    </location>
    <ligand>
        <name>(2R)-2-phosphoglycerate</name>
        <dbReference type="ChEBI" id="CHEBI:58289"/>
    </ligand>
</feature>
<feature type="binding site" evidence="12">
    <location>
        <position position="163"/>
    </location>
    <ligand>
        <name>(2R)-2-phosphoglycerate</name>
        <dbReference type="ChEBI" id="CHEBI:58289"/>
    </ligand>
</feature>
<evidence type="ECO:0000256" key="1">
    <source>
        <dbReference type="ARBA" id="ARBA00005031"/>
    </source>
</evidence>
<dbReference type="InterPro" id="IPR020811">
    <property type="entry name" value="Enolase_N"/>
</dbReference>
<comment type="caution">
    <text evidence="18">The sequence shown here is derived from an EMBL/GenBank/DDBJ whole genome shotgun (WGS) entry which is preliminary data.</text>
</comment>
<dbReference type="PANTHER" id="PTHR11902:SF1">
    <property type="entry name" value="ENOLASE"/>
    <property type="match status" value="1"/>
</dbReference>
<evidence type="ECO:0000256" key="9">
    <source>
        <dbReference type="ARBA" id="ARBA00023152"/>
    </source>
</evidence>
<dbReference type="Gene3D" id="3.30.390.10">
    <property type="entry name" value="Enolase-like, N-terminal domain"/>
    <property type="match status" value="1"/>
</dbReference>
<sequence>MSYIIEVHARQILDSRGNPTVEVDVVTDDGALGRAAVPSGASTGIHEAVELRDNDKKKYGGKGVLKAVNNVNDVIAEAIVGFDVTEQAAIDAAMIALDGTPNKGKLGANALLAVSMAVAKAAAEEAALPLYRYIGGTNAKTLPIPMMNILNGGAHADNKIDFQEFMIMPVGAPSFSEGLRWGVEIFHTLKGVLKKKGYSTNVGDEGGFAPNIQSNEEAIETVLESITAAGYKTGSQIVIAMDAANSELWDAKKKKYVFHKSSGKALSSDELVKFWEKWVKQYPIVSIEDGMAEDDWNGWKALTDTVGSKCQLVGDDLFVTNVERLQTGIDKKIGNGLLVKVNQIGTVTETINAVTLAQHNGYNTIMSHRSGETEDTTIADLAVALNCGQIKTGSASRTDRMAKYNQLIRIEEMLGETAIYPKGKIKFGKK</sequence>
<dbReference type="SMART" id="SM01192">
    <property type="entry name" value="Enolase_C"/>
    <property type="match status" value="1"/>
</dbReference>
<feature type="domain" description="Enolase N-terminal" evidence="17">
    <location>
        <begin position="4"/>
        <end position="134"/>
    </location>
</feature>
<keyword evidence="8 12" id="KW-0460">Magnesium</keyword>
<feature type="binding site" evidence="12 15">
    <location>
        <position position="288"/>
    </location>
    <ligand>
        <name>Mg(2+)</name>
        <dbReference type="ChEBI" id="CHEBI:18420"/>
    </ligand>
</feature>
<evidence type="ECO:0000256" key="12">
    <source>
        <dbReference type="HAMAP-Rule" id="MF_00318"/>
    </source>
</evidence>
<comment type="function">
    <text evidence="11 12">Catalyzes the reversible conversion of 2-phosphoglycerate (2-PG) into phosphoenolpyruvate (PEP). It is essential for the degradation of carbohydrates via glycolysis.</text>
</comment>
<dbReference type="CDD" id="cd03313">
    <property type="entry name" value="enolase"/>
    <property type="match status" value="1"/>
</dbReference>
<feature type="domain" description="Enolase C-terminal TIM barrel" evidence="16">
    <location>
        <begin position="139"/>
        <end position="428"/>
    </location>
</feature>
<dbReference type="PIRSF" id="PIRSF001400">
    <property type="entry name" value="Enolase"/>
    <property type="match status" value="1"/>
</dbReference>
<keyword evidence="6 12" id="KW-0964">Secreted</keyword>
<keyword evidence="9 12" id="KW-0324">Glycolysis</keyword>
<feature type="binding site" evidence="12">
    <location>
        <position position="340"/>
    </location>
    <ligand>
        <name>(2R)-2-phosphoglycerate</name>
        <dbReference type="ChEBI" id="CHEBI:58289"/>
    </ligand>
</feature>
<comment type="similarity">
    <text evidence="2 12">Belongs to the enolase family.</text>
</comment>
<comment type="cofactor">
    <cofactor evidence="15">
        <name>Mg(2+)</name>
        <dbReference type="ChEBI" id="CHEBI:18420"/>
    </cofactor>
    <text evidence="15">Mg(2+) is required for catalysis and for stabilizing the dimer.</text>
</comment>
<gene>
    <name evidence="12" type="primary">eno</name>
    <name evidence="18" type="ORF">SAMN05444410_10917</name>
</gene>
<feature type="binding site" evidence="12">
    <location>
        <position position="369"/>
    </location>
    <ligand>
        <name>(2R)-2-phosphoglycerate</name>
        <dbReference type="ChEBI" id="CHEBI:58289"/>
    </ligand>
</feature>
<dbReference type="GO" id="GO:0006096">
    <property type="term" value="P:glycolytic process"/>
    <property type="evidence" value="ECO:0007669"/>
    <property type="project" value="UniProtKB-UniRule"/>
</dbReference>
<feature type="active site" description="Proton acceptor" evidence="12 13">
    <location>
        <position position="340"/>
    </location>
</feature>
<dbReference type="InterPro" id="IPR020809">
    <property type="entry name" value="Enolase_CS"/>
</dbReference>
<evidence type="ECO:0000256" key="5">
    <source>
        <dbReference type="ARBA" id="ARBA00022490"/>
    </source>
</evidence>
<dbReference type="InterPro" id="IPR000941">
    <property type="entry name" value="Enolase"/>
</dbReference>
<dbReference type="PANTHER" id="PTHR11902">
    <property type="entry name" value="ENOLASE"/>
    <property type="match status" value="1"/>
</dbReference>
<keyword evidence="19" id="KW-1185">Reference proteome</keyword>
<dbReference type="InterPro" id="IPR036849">
    <property type="entry name" value="Enolase-like_C_sf"/>
</dbReference>
<reference evidence="18 19" key="1">
    <citation type="submission" date="2016-10" db="EMBL/GenBank/DDBJ databases">
        <authorList>
            <person name="Varghese N."/>
            <person name="Submissions S."/>
        </authorList>
    </citation>
    <scope>NUCLEOTIDE SEQUENCE [LARGE SCALE GENOMIC DNA]</scope>
    <source>
        <strain evidence="18 19">DSM 25353</strain>
    </source>
</reference>
<protein>
    <recommendedName>
        <fullName evidence="4 12">Enolase</fullName>
        <ecNumber evidence="3 12">4.2.1.11</ecNumber>
    </recommendedName>
    <alternativeName>
        <fullName evidence="12">2-phospho-D-glycerate hydro-lyase</fullName>
    </alternativeName>
    <alternativeName>
        <fullName evidence="12">2-phosphoglycerate dehydratase</fullName>
    </alternativeName>
</protein>
<evidence type="ECO:0000256" key="15">
    <source>
        <dbReference type="PIRSR" id="PIRSR001400-3"/>
    </source>
</evidence>
<dbReference type="EMBL" id="FNNO01000009">
    <property type="protein sequence ID" value="SDX09358.1"/>
    <property type="molecule type" value="Genomic_DNA"/>
</dbReference>
<keyword evidence="10 12" id="KW-0456">Lyase</keyword>
<dbReference type="SMART" id="SM01193">
    <property type="entry name" value="Enolase_N"/>
    <property type="match status" value="1"/>
</dbReference>
<dbReference type="InterPro" id="IPR020810">
    <property type="entry name" value="Enolase_C"/>
</dbReference>
<dbReference type="Pfam" id="PF03952">
    <property type="entry name" value="Enolase_N"/>
    <property type="match status" value="1"/>
</dbReference>
<dbReference type="SFLD" id="SFLDG00178">
    <property type="entry name" value="enolase"/>
    <property type="match status" value="1"/>
</dbReference>
<evidence type="ECO:0000256" key="2">
    <source>
        <dbReference type="ARBA" id="ARBA00009604"/>
    </source>
</evidence>
<evidence type="ECO:0000256" key="4">
    <source>
        <dbReference type="ARBA" id="ARBA00017068"/>
    </source>
</evidence>
<dbReference type="PROSITE" id="PS00164">
    <property type="entry name" value="ENOLASE"/>
    <property type="match status" value="1"/>
</dbReference>
<evidence type="ECO:0000259" key="16">
    <source>
        <dbReference type="SMART" id="SM01192"/>
    </source>
</evidence>
<evidence type="ECO:0000256" key="10">
    <source>
        <dbReference type="ARBA" id="ARBA00023239"/>
    </source>
</evidence>
<dbReference type="SUPFAM" id="SSF54826">
    <property type="entry name" value="Enolase N-terminal domain-like"/>
    <property type="match status" value="1"/>
</dbReference>
<accession>A0A8X8ID84</accession>
<dbReference type="AlphaFoldDB" id="A0A8X8ID84"/>
<proteinExistence type="inferred from homology"/>
<dbReference type="PRINTS" id="PR00148">
    <property type="entry name" value="ENOLASE"/>
</dbReference>
<dbReference type="GO" id="GO:0000287">
    <property type="term" value="F:magnesium ion binding"/>
    <property type="evidence" value="ECO:0007669"/>
    <property type="project" value="UniProtKB-UniRule"/>
</dbReference>
<feature type="binding site" evidence="12 15">
    <location>
        <position position="315"/>
    </location>
    <ligand>
        <name>Mg(2+)</name>
        <dbReference type="ChEBI" id="CHEBI:18420"/>
    </ligand>
</feature>
<evidence type="ECO:0000256" key="13">
    <source>
        <dbReference type="PIRSR" id="PIRSR001400-1"/>
    </source>
</evidence>
<evidence type="ECO:0000313" key="19">
    <source>
        <dbReference type="Proteomes" id="UP000198711"/>
    </source>
</evidence>
<comment type="subcellular location">
    <subcellularLocation>
        <location evidence="12">Cytoplasm</location>
    </subcellularLocation>
    <subcellularLocation>
        <location evidence="12">Secreted</location>
    </subcellularLocation>
    <subcellularLocation>
        <location evidence="12">Cell surface</location>
    </subcellularLocation>
    <text evidence="12">Fractions of enolase are present in both the cytoplasm and on the cell surface.</text>
</comment>
<comment type="catalytic activity">
    <reaction evidence="12">
        <text>(2R)-2-phosphoglycerate = phosphoenolpyruvate + H2O</text>
        <dbReference type="Rhea" id="RHEA:10164"/>
        <dbReference type="ChEBI" id="CHEBI:15377"/>
        <dbReference type="ChEBI" id="CHEBI:58289"/>
        <dbReference type="ChEBI" id="CHEBI:58702"/>
        <dbReference type="EC" id="4.2.1.11"/>
    </reaction>
</comment>
<name>A0A8X8ID84_9BACT</name>
<dbReference type="NCBIfam" id="TIGR01060">
    <property type="entry name" value="eno"/>
    <property type="match status" value="1"/>
</dbReference>
<feature type="binding site" evidence="14">
    <location>
        <position position="164"/>
    </location>
    <ligand>
        <name>substrate</name>
    </ligand>
</feature>
<dbReference type="GO" id="GO:0005576">
    <property type="term" value="C:extracellular region"/>
    <property type="evidence" value="ECO:0007669"/>
    <property type="project" value="UniProtKB-SubCell"/>
</dbReference>
<dbReference type="SFLD" id="SFLDS00001">
    <property type="entry name" value="Enolase"/>
    <property type="match status" value="1"/>
</dbReference>
<feature type="binding site" evidence="14">
    <location>
        <position position="288"/>
    </location>
    <ligand>
        <name>substrate</name>
    </ligand>
</feature>
<dbReference type="RefSeq" id="WP_026768166.1">
    <property type="nucleotide sequence ID" value="NZ_FNNO01000009.1"/>
</dbReference>
<comment type="cofactor">
    <cofactor evidence="12">
        <name>Mg(2+)</name>
        <dbReference type="ChEBI" id="CHEBI:18420"/>
    </cofactor>
    <text evidence="12">Binds a second Mg(2+) ion via substrate during catalysis.</text>
</comment>
<dbReference type="SFLD" id="SFLDF00002">
    <property type="entry name" value="enolase"/>
    <property type="match status" value="1"/>
</dbReference>
<dbReference type="HAMAP" id="MF_00318">
    <property type="entry name" value="Enolase"/>
    <property type="match status" value="1"/>
</dbReference>
<organism evidence="18 19">
    <name type="scientific">Hydrobacter penzbergensis</name>
    <dbReference type="NCBI Taxonomy" id="1235997"/>
    <lineage>
        <taxon>Bacteria</taxon>
        <taxon>Pseudomonadati</taxon>
        <taxon>Bacteroidota</taxon>
        <taxon>Chitinophagia</taxon>
        <taxon>Chitinophagales</taxon>
        <taxon>Chitinophagaceae</taxon>
        <taxon>Hydrobacter</taxon>
    </lineage>
</organism>
<dbReference type="EC" id="4.2.1.11" evidence="3 12"/>
<dbReference type="InterPro" id="IPR029017">
    <property type="entry name" value="Enolase-like_N"/>
</dbReference>
<keyword evidence="5 12" id="KW-0963">Cytoplasm</keyword>
<evidence type="ECO:0000259" key="17">
    <source>
        <dbReference type="SMART" id="SM01193"/>
    </source>
</evidence>